<dbReference type="Proteomes" id="UP001200145">
    <property type="component" value="Unassembled WGS sequence"/>
</dbReference>
<keyword evidence="4" id="KW-1185">Reference proteome</keyword>
<gene>
    <name evidence="3" type="ORF">L0U88_07305</name>
</gene>
<evidence type="ECO:0000256" key="1">
    <source>
        <dbReference type="SAM" id="Phobius"/>
    </source>
</evidence>
<protein>
    <submittedName>
        <fullName evidence="3">FecR family protein</fullName>
    </submittedName>
</protein>
<dbReference type="InterPro" id="IPR006860">
    <property type="entry name" value="FecR"/>
</dbReference>
<keyword evidence="1" id="KW-0472">Membrane</keyword>
<organism evidence="3 4">
    <name type="scientific">Flavihumibacter fluminis</name>
    <dbReference type="NCBI Taxonomy" id="2909236"/>
    <lineage>
        <taxon>Bacteria</taxon>
        <taxon>Pseudomonadati</taxon>
        <taxon>Bacteroidota</taxon>
        <taxon>Chitinophagia</taxon>
        <taxon>Chitinophagales</taxon>
        <taxon>Chitinophagaceae</taxon>
        <taxon>Flavihumibacter</taxon>
    </lineage>
</organism>
<dbReference type="Pfam" id="PF04773">
    <property type="entry name" value="FecR"/>
    <property type="match status" value="1"/>
</dbReference>
<dbReference type="EMBL" id="JAKEVY010000002">
    <property type="protein sequence ID" value="MCF1714430.1"/>
    <property type="molecule type" value="Genomic_DNA"/>
</dbReference>
<evidence type="ECO:0000313" key="4">
    <source>
        <dbReference type="Proteomes" id="UP001200145"/>
    </source>
</evidence>
<dbReference type="RefSeq" id="WP_234865101.1">
    <property type="nucleotide sequence ID" value="NZ_JAKEVY010000002.1"/>
</dbReference>
<dbReference type="PANTHER" id="PTHR30273">
    <property type="entry name" value="PERIPLASMIC SIGNAL SENSOR AND SIGMA FACTOR ACTIVATOR FECR-RELATED"/>
    <property type="match status" value="1"/>
</dbReference>
<dbReference type="Gene3D" id="2.60.120.1440">
    <property type="match status" value="1"/>
</dbReference>
<keyword evidence="1" id="KW-1133">Transmembrane helix</keyword>
<dbReference type="PANTHER" id="PTHR30273:SF2">
    <property type="entry name" value="PROTEIN FECR"/>
    <property type="match status" value="1"/>
</dbReference>
<evidence type="ECO:0000259" key="2">
    <source>
        <dbReference type="Pfam" id="PF04773"/>
    </source>
</evidence>
<evidence type="ECO:0000313" key="3">
    <source>
        <dbReference type="EMBL" id="MCF1714430.1"/>
    </source>
</evidence>
<name>A0ABS9BGJ1_9BACT</name>
<sequence>MTTLNDQLKLAATQADLHPVAAQLLQDFFLKLATPQQKDALDVWLNEREANSHFFDLLLELNREGTGASTLQVLNQYKRKEKRKVNWIKRILLYLLYAFLILSAVDAFLPTGPFKQWWRGKSFSEITWTRLTVSTQEQSKIIYLSDSSLVELLPHSTLIFPEELDRFQRHVILKGSARFEIRKRPGEPFKVEGSKTFATTIEGSFLYKQIGEEQASLSTSRGYVNFGFDAHNIWGLESGQQATWMPDMISLSTPIEE</sequence>
<keyword evidence="1" id="KW-0812">Transmembrane</keyword>
<reference evidence="3 4" key="1">
    <citation type="submission" date="2022-01" db="EMBL/GenBank/DDBJ databases">
        <title>Flavihumibacter sp. nov., isolated from sediment of a river.</title>
        <authorList>
            <person name="Liu H."/>
        </authorList>
    </citation>
    <scope>NUCLEOTIDE SEQUENCE [LARGE SCALE GENOMIC DNA]</scope>
    <source>
        <strain evidence="3 4">RY-1</strain>
    </source>
</reference>
<comment type="caution">
    <text evidence="3">The sequence shown here is derived from an EMBL/GenBank/DDBJ whole genome shotgun (WGS) entry which is preliminary data.</text>
</comment>
<dbReference type="InterPro" id="IPR012373">
    <property type="entry name" value="Ferrdict_sens_TM"/>
</dbReference>
<proteinExistence type="predicted"/>
<accession>A0ABS9BGJ1</accession>
<feature type="domain" description="FecR protein" evidence="2">
    <location>
        <begin position="133"/>
        <end position="224"/>
    </location>
</feature>
<feature type="transmembrane region" description="Helical" evidence="1">
    <location>
        <begin position="91"/>
        <end position="109"/>
    </location>
</feature>